<dbReference type="Proteomes" id="UP000266385">
    <property type="component" value="Unassembled WGS sequence"/>
</dbReference>
<feature type="domain" description="ABC transporter" evidence="5">
    <location>
        <begin position="336"/>
        <end position="525"/>
    </location>
</feature>
<dbReference type="InterPro" id="IPR003593">
    <property type="entry name" value="AAA+_ATPase"/>
</dbReference>
<evidence type="ECO:0000256" key="3">
    <source>
        <dbReference type="ARBA" id="ARBA00022840"/>
    </source>
</evidence>
<evidence type="ECO:0000256" key="1">
    <source>
        <dbReference type="ARBA" id="ARBA00022737"/>
    </source>
</evidence>
<dbReference type="AlphaFoldDB" id="A0A399RD04"/>
<dbReference type="SUPFAM" id="SSF52540">
    <property type="entry name" value="P-loop containing nucleoside triphosphate hydrolases"/>
    <property type="match status" value="2"/>
</dbReference>
<dbReference type="PANTHER" id="PTHR19211">
    <property type="entry name" value="ATP-BINDING TRANSPORT PROTEIN-RELATED"/>
    <property type="match status" value="1"/>
</dbReference>
<dbReference type="PROSITE" id="PS50893">
    <property type="entry name" value="ABC_TRANSPORTER_2"/>
    <property type="match status" value="2"/>
</dbReference>
<dbReference type="InterPro" id="IPR017871">
    <property type="entry name" value="ABC_transporter-like_CS"/>
</dbReference>
<dbReference type="RefSeq" id="WP_119376999.1">
    <property type="nucleotide sequence ID" value="NZ_QWFX01000013.1"/>
</dbReference>
<dbReference type="Pfam" id="PF00005">
    <property type="entry name" value="ABC_tran"/>
    <property type="match status" value="2"/>
</dbReference>
<accession>A0A399RD04</accession>
<dbReference type="InterPro" id="IPR050611">
    <property type="entry name" value="ABCF"/>
</dbReference>
<dbReference type="FunFam" id="3.40.50.300:FF:000597">
    <property type="entry name" value="ABC transporter ATP-binding protein"/>
    <property type="match status" value="1"/>
</dbReference>
<evidence type="ECO:0000259" key="5">
    <source>
        <dbReference type="PROSITE" id="PS50893"/>
    </source>
</evidence>
<dbReference type="OrthoDB" id="7623913at2"/>
<dbReference type="Gene3D" id="3.40.50.300">
    <property type="entry name" value="P-loop containing nucleotide triphosphate hydrolases"/>
    <property type="match status" value="2"/>
</dbReference>
<organism evidence="6 7">
    <name type="scientific">Henriciella mobilis</name>
    <dbReference type="NCBI Taxonomy" id="2305467"/>
    <lineage>
        <taxon>Bacteria</taxon>
        <taxon>Pseudomonadati</taxon>
        <taxon>Pseudomonadota</taxon>
        <taxon>Alphaproteobacteria</taxon>
        <taxon>Hyphomonadales</taxon>
        <taxon>Hyphomonadaceae</taxon>
        <taxon>Henriciella</taxon>
    </lineage>
</organism>
<evidence type="ECO:0000313" key="6">
    <source>
        <dbReference type="EMBL" id="RIJ28464.1"/>
    </source>
</evidence>
<name>A0A399RD04_9PROT</name>
<keyword evidence="1" id="KW-0677">Repeat</keyword>
<dbReference type="GO" id="GO:0016887">
    <property type="term" value="F:ATP hydrolysis activity"/>
    <property type="evidence" value="ECO:0007669"/>
    <property type="project" value="InterPro"/>
</dbReference>
<keyword evidence="2" id="KW-0547">Nucleotide-binding</keyword>
<feature type="region of interest" description="Disordered" evidence="4">
    <location>
        <begin position="238"/>
        <end position="277"/>
    </location>
</feature>
<dbReference type="PANTHER" id="PTHR19211:SF6">
    <property type="entry name" value="BLL7188 PROTEIN"/>
    <property type="match status" value="1"/>
</dbReference>
<evidence type="ECO:0000313" key="7">
    <source>
        <dbReference type="Proteomes" id="UP000266385"/>
    </source>
</evidence>
<feature type="domain" description="ABC transporter" evidence="5">
    <location>
        <begin position="5"/>
        <end position="233"/>
    </location>
</feature>
<dbReference type="InterPro" id="IPR027417">
    <property type="entry name" value="P-loop_NTPase"/>
</dbReference>
<evidence type="ECO:0000256" key="4">
    <source>
        <dbReference type="SAM" id="MobiDB-lite"/>
    </source>
</evidence>
<dbReference type="PROSITE" id="PS00211">
    <property type="entry name" value="ABC_TRANSPORTER_1"/>
    <property type="match status" value="1"/>
</dbReference>
<keyword evidence="7" id="KW-1185">Reference proteome</keyword>
<feature type="compositionally biased region" description="Basic and acidic residues" evidence="4">
    <location>
        <begin position="244"/>
        <end position="277"/>
    </location>
</feature>
<proteinExistence type="predicted"/>
<sequence length="525" mass="55929">MSAFLTLDQLSLAKPDGTPLFENLTLSAGAERIGLVGRNGCGKSTLIAAIAGDVQPARGAIHTHGRFARLEQRFDETLTVAEALGVADALACLARITAGDGTEDDFETADWTLEARLGKALAETGLDAMALDRHLATLSGGERTRVGLARLLLAEPDLILLDEPTNNLDADGRAAVMTLMQRWSGGLIVASHDRALLECVDRIVELTPVGCTVFGGGWRNFAEARDAARARAAQEAETAANKLKSTERKVQQARERKDRSDARGRATRARGDQPKLLLDARAERAEATGARGQQLASRQLGEAESALSEAEARLDIITPLHIDLPACSLPASRQLLTVSGVSMSFGDRHLFGPLSFEMRGPERVAIVGPNGSGKSTLLRLVTGALSPTSGTVTCHTDRIALLDQHVSRLDPARSLIENMKALAPALNDNEARAQLARFAFRGEDALQAVGTLSGGERLRAGLAAAFASPEPPELLLLDEPTNHLDIDAVDLLEAALQAYDGAILAISHDERFLEAIGVERRLTLS</sequence>
<dbReference type="EMBL" id="QWFX01000013">
    <property type="protein sequence ID" value="RIJ28464.1"/>
    <property type="molecule type" value="Genomic_DNA"/>
</dbReference>
<dbReference type="CDD" id="cd03221">
    <property type="entry name" value="ABCF_EF-3"/>
    <property type="match status" value="2"/>
</dbReference>
<keyword evidence="3 6" id="KW-0067">ATP-binding</keyword>
<dbReference type="FunFam" id="3.40.50.300:FF:001320">
    <property type="entry name" value="Heme ABC transporter ATP-binding protein"/>
    <property type="match status" value="1"/>
</dbReference>
<protein>
    <submittedName>
        <fullName evidence="6">ABC transporter ATP-binding protein</fullName>
    </submittedName>
</protein>
<evidence type="ECO:0000256" key="2">
    <source>
        <dbReference type="ARBA" id="ARBA00022741"/>
    </source>
</evidence>
<comment type="caution">
    <text evidence="6">The sequence shown here is derived from an EMBL/GenBank/DDBJ whole genome shotgun (WGS) entry which is preliminary data.</text>
</comment>
<gene>
    <name evidence="6" type="ORF">D1223_13860</name>
</gene>
<dbReference type="SMART" id="SM00382">
    <property type="entry name" value="AAA"/>
    <property type="match status" value="2"/>
</dbReference>
<dbReference type="InterPro" id="IPR003439">
    <property type="entry name" value="ABC_transporter-like_ATP-bd"/>
</dbReference>
<reference evidence="6 7" key="1">
    <citation type="submission" date="2018-08" db="EMBL/GenBank/DDBJ databases">
        <title>Henriciella mobilis sp. nov., isolated from seawater.</title>
        <authorList>
            <person name="Cheng H."/>
            <person name="Wu Y.-H."/>
            <person name="Xu X.-W."/>
            <person name="Guo L.-L."/>
        </authorList>
    </citation>
    <scope>NUCLEOTIDE SEQUENCE [LARGE SCALE GENOMIC DNA]</scope>
    <source>
        <strain evidence="6 7">JN25</strain>
    </source>
</reference>
<dbReference type="GO" id="GO:0005524">
    <property type="term" value="F:ATP binding"/>
    <property type="evidence" value="ECO:0007669"/>
    <property type="project" value="UniProtKB-KW"/>
</dbReference>